<comment type="caution">
    <text evidence="2">The sequence shown here is derived from an EMBL/GenBank/DDBJ whole genome shotgun (WGS) entry which is preliminary data.</text>
</comment>
<evidence type="ECO:0000313" key="2">
    <source>
        <dbReference type="EMBL" id="KAD4585794.1"/>
    </source>
</evidence>
<organism evidence="2 3">
    <name type="scientific">Mikania micrantha</name>
    <name type="common">bitter vine</name>
    <dbReference type="NCBI Taxonomy" id="192012"/>
    <lineage>
        <taxon>Eukaryota</taxon>
        <taxon>Viridiplantae</taxon>
        <taxon>Streptophyta</taxon>
        <taxon>Embryophyta</taxon>
        <taxon>Tracheophyta</taxon>
        <taxon>Spermatophyta</taxon>
        <taxon>Magnoliopsida</taxon>
        <taxon>eudicotyledons</taxon>
        <taxon>Gunneridae</taxon>
        <taxon>Pentapetalae</taxon>
        <taxon>asterids</taxon>
        <taxon>campanulids</taxon>
        <taxon>Asterales</taxon>
        <taxon>Asteraceae</taxon>
        <taxon>Asteroideae</taxon>
        <taxon>Heliantheae alliance</taxon>
        <taxon>Eupatorieae</taxon>
        <taxon>Mikania</taxon>
    </lineage>
</organism>
<name>A0A5N6NDE7_9ASTR</name>
<accession>A0A5N6NDE7</accession>
<dbReference type="EMBL" id="SZYD01000012">
    <property type="protein sequence ID" value="KAD4585794.1"/>
    <property type="molecule type" value="Genomic_DNA"/>
</dbReference>
<feature type="region of interest" description="Disordered" evidence="1">
    <location>
        <begin position="150"/>
        <end position="175"/>
    </location>
</feature>
<keyword evidence="3" id="KW-1185">Reference proteome</keyword>
<sequence length="175" mass="19792">MDPSRYATSPSAKVFAIREANRESNSRIPSRYARKTFDRPSRYAKAMQIENFINTQPSSFVRFSLITTELLLCKSTQTLGNQPLNSLESFGKLFLGVGSLWRSRRVSRTVKKFETTIKPVACHHQKLFELESVALRCLLAGASFRRREHTKTGNCTTSPTVVRRMDTPTGGWNSA</sequence>
<protein>
    <submittedName>
        <fullName evidence="2">Uncharacterized protein</fullName>
    </submittedName>
</protein>
<reference evidence="2 3" key="1">
    <citation type="submission" date="2019-05" db="EMBL/GenBank/DDBJ databases">
        <title>Mikania micrantha, genome provides insights into the molecular mechanism of rapid growth.</title>
        <authorList>
            <person name="Liu B."/>
        </authorList>
    </citation>
    <scope>NUCLEOTIDE SEQUENCE [LARGE SCALE GENOMIC DNA]</scope>
    <source>
        <strain evidence="2">NLD-2019</strain>
        <tissue evidence="2">Leaf</tissue>
    </source>
</reference>
<proteinExistence type="predicted"/>
<evidence type="ECO:0000256" key="1">
    <source>
        <dbReference type="SAM" id="MobiDB-lite"/>
    </source>
</evidence>
<dbReference type="Proteomes" id="UP000326396">
    <property type="component" value="Linkage Group LG2"/>
</dbReference>
<dbReference type="AlphaFoldDB" id="A0A5N6NDE7"/>
<gene>
    <name evidence="2" type="ORF">E3N88_23395</name>
</gene>
<evidence type="ECO:0000313" key="3">
    <source>
        <dbReference type="Proteomes" id="UP000326396"/>
    </source>
</evidence>